<keyword evidence="4" id="KW-1185">Reference proteome</keyword>
<sequence length="1143" mass="129622">MSQVDAPNSSAEQASMPPADQSDIATDPSLTASYSIYHSRRLELLKLNQAAWNDEADVFPIVAPLDMSLKKNTAFIRKVRVSLNSASLESLLTDIRTVSLEKYLSEVVSAVTEGLIKCKTSADFFSGTEIVSALHQRFGINFTGPLLSNMMHGVANPSKSALASLPEIARERELKNVFQRQKLVTRIITELWLVGVFRDASDAAPYGLPAFAKVKSPSGTVDPPPLMALKEILASDLVNFSPVSVVFMLHKYYGHEILGNPDGTSDESIEPLVSAPIRVRFRRVLGTYAASFDRRVRYLARQLLIMQRLNEKRILKFGSLKEEHANNYNTLMEEAAIMLSNCELLFKILGLAMAEIILRRESEIGDEGDIALVEGELWTDDSEKSFYEDLVWLAPTTDIPDDVSDVSDDEEEEKLLQSLEKVSDKSETIEEANTDDQEFVPKDSSEYITKSSTDKISEDAKPITDILQKLSRNPDKDVADECAYQFKEINNDKTRAEVLEFLTTMRPAEQYKLRYYCRFLANINPIAPGLLDGILTYLQDYFGYLRKKKVAKLYSTRMFIIRYYSELVKFGLVPKIAIFHILHSLLTWVDKQTIEMVCGFLEGCGKYLYYKPATHRIMGKYLDFIEKTRASNKLGIDEKLLITYAIHYVKPPPPLNAIPAKERPVIERYIRKLIYLDLDADNKDFILGQLYKMDWNDQETFHALRKVFYKIWKVKQENIALIADMLQDIKKYYYSFAVMVGDSVLEDIRRGLELGGFRNNQIRLSQAIFLGELCKRRIVDHHVIMNTLYLMLTLGYPGNMPLPEGCALDSPLELFRVRLACTLLDSCGGYLNFVDQHLPERGIAREIDLYLAFLQYYVRLKRNVSMDIEFQLRDTFKRIRPETPLYETIEGATRGLEAVMSGQPPPPEEVRGMQVVQSGGKNGTTNKTRRGYEEDIGRNEEFTMPKWEKSEEEERERQRQYVEKKRRQAERENLQAEDDLEAELQQLMMDRTDVTASGVRAGGVKKPFDAPVPKTSGLLEPGKPGKPGTTYEAPKQGHVKYALLLKSNGSTGSGGGGGGGPGVKSMVYSGSTIKTMDLPSTSKFVTSLAKEREDREKERERIRNIIMKYEYLNDENDDGEDPEKIVQPVVAATRYQQQSGRTS</sequence>
<feature type="region of interest" description="Disordered" evidence="1">
    <location>
        <begin position="1005"/>
        <end position="1034"/>
    </location>
</feature>
<dbReference type="InterPro" id="IPR016024">
    <property type="entry name" value="ARM-type_fold"/>
</dbReference>
<dbReference type="GO" id="GO:0035145">
    <property type="term" value="C:exon-exon junction complex"/>
    <property type="evidence" value="ECO:0007669"/>
    <property type="project" value="TreeGrafter"/>
</dbReference>
<dbReference type="GO" id="GO:0005737">
    <property type="term" value="C:cytoplasm"/>
    <property type="evidence" value="ECO:0007669"/>
    <property type="project" value="TreeGrafter"/>
</dbReference>
<feature type="compositionally biased region" description="Basic and acidic residues" evidence="1">
    <location>
        <begin position="930"/>
        <end position="949"/>
    </location>
</feature>
<dbReference type="InterPro" id="IPR003890">
    <property type="entry name" value="MIF4G-like_typ-3"/>
</dbReference>
<feature type="compositionally biased region" description="Polar residues" evidence="1">
    <location>
        <begin position="1"/>
        <end position="13"/>
    </location>
</feature>
<dbReference type="SMART" id="SM00543">
    <property type="entry name" value="MIF4G"/>
    <property type="match status" value="2"/>
</dbReference>
<feature type="region of interest" description="Disordered" evidence="1">
    <location>
        <begin position="917"/>
        <end position="955"/>
    </location>
</feature>
<dbReference type="AlphaFoldDB" id="A0A5E8C520"/>
<reference evidence="3 4" key="1">
    <citation type="submission" date="2019-09" db="EMBL/GenBank/DDBJ databases">
        <authorList>
            <person name="Brejova B."/>
        </authorList>
    </citation>
    <scope>NUCLEOTIDE SEQUENCE [LARGE SCALE GENOMIC DNA]</scope>
</reference>
<evidence type="ECO:0000259" key="2">
    <source>
        <dbReference type="SMART" id="SM00543"/>
    </source>
</evidence>
<dbReference type="GO" id="GO:0000184">
    <property type="term" value="P:nuclear-transcribed mRNA catabolic process, nonsense-mediated decay"/>
    <property type="evidence" value="ECO:0007669"/>
    <property type="project" value="InterPro"/>
</dbReference>
<feature type="region of interest" description="Disordered" evidence="1">
    <location>
        <begin position="1"/>
        <end position="26"/>
    </location>
</feature>
<dbReference type="OrthoDB" id="27832at2759"/>
<feature type="compositionally biased region" description="Polar residues" evidence="1">
    <location>
        <begin position="917"/>
        <end position="926"/>
    </location>
</feature>
<gene>
    <name evidence="3" type="ORF">SAPINGB_P004923</name>
</gene>
<dbReference type="GeneID" id="43583738"/>
<organism evidence="3 4">
    <name type="scientific">Magnusiomyces paraingens</name>
    <dbReference type="NCBI Taxonomy" id="2606893"/>
    <lineage>
        <taxon>Eukaryota</taxon>
        <taxon>Fungi</taxon>
        <taxon>Dikarya</taxon>
        <taxon>Ascomycota</taxon>
        <taxon>Saccharomycotina</taxon>
        <taxon>Dipodascomycetes</taxon>
        <taxon>Dipodascales</taxon>
        <taxon>Dipodascaceae</taxon>
        <taxon>Magnusiomyces</taxon>
    </lineage>
</organism>
<dbReference type="PANTHER" id="PTHR12839">
    <property type="entry name" value="NONSENSE-MEDIATED MRNA DECAY PROTEIN 2 UP-FRAMESHIFT SUPPRESSOR 2"/>
    <property type="match status" value="1"/>
</dbReference>
<dbReference type="Proteomes" id="UP000398389">
    <property type="component" value="Unassembled WGS sequence"/>
</dbReference>
<dbReference type="EMBL" id="CABVLU010000004">
    <property type="protein sequence ID" value="VVT56266.1"/>
    <property type="molecule type" value="Genomic_DNA"/>
</dbReference>
<evidence type="ECO:0000313" key="4">
    <source>
        <dbReference type="Proteomes" id="UP000398389"/>
    </source>
</evidence>
<dbReference type="SUPFAM" id="SSF48371">
    <property type="entry name" value="ARM repeat"/>
    <property type="match status" value="2"/>
</dbReference>
<protein>
    <recommendedName>
        <fullName evidence="2">MIF4G domain-containing protein</fullName>
    </recommendedName>
</protein>
<dbReference type="Pfam" id="PF02854">
    <property type="entry name" value="MIF4G"/>
    <property type="match status" value="2"/>
</dbReference>
<evidence type="ECO:0000313" key="3">
    <source>
        <dbReference type="EMBL" id="VVT56266.1"/>
    </source>
</evidence>
<dbReference type="InterPro" id="IPR039762">
    <property type="entry name" value="Nmd2/UPF2"/>
</dbReference>
<proteinExistence type="predicted"/>
<feature type="domain" description="MIF4G" evidence="2">
    <location>
        <begin position="460"/>
        <end position="652"/>
    </location>
</feature>
<dbReference type="RefSeq" id="XP_031855529.1">
    <property type="nucleotide sequence ID" value="XM_031999638.1"/>
</dbReference>
<feature type="domain" description="MIF4G" evidence="2">
    <location>
        <begin position="668"/>
        <end position="882"/>
    </location>
</feature>
<evidence type="ECO:0000256" key="1">
    <source>
        <dbReference type="SAM" id="MobiDB-lite"/>
    </source>
</evidence>
<dbReference type="PANTHER" id="PTHR12839:SF7">
    <property type="entry name" value="REGULATOR OF NONSENSE TRANSCRIPTS 2"/>
    <property type="match status" value="1"/>
</dbReference>
<dbReference type="Gene3D" id="1.25.40.180">
    <property type="match status" value="3"/>
</dbReference>
<name>A0A5E8C520_9ASCO</name>
<dbReference type="GO" id="GO:0003723">
    <property type="term" value="F:RNA binding"/>
    <property type="evidence" value="ECO:0007669"/>
    <property type="project" value="InterPro"/>
</dbReference>
<accession>A0A5E8C520</accession>